<evidence type="ECO:0000313" key="7">
    <source>
        <dbReference type="EMBL" id="TKR92303.1"/>
    </source>
</evidence>
<dbReference type="InterPro" id="IPR015943">
    <property type="entry name" value="WD40/YVTN_repeat-like_dom_sf"/>
</dbReference>
<evidence type="ECO:0000259" key="6">
    <source>
        <dbReference type="Pfam" id="PF12894"/>
    </source>
</evidence>
<accession>A0A4U5P8K5</accession>
<dbReference type="Gene3D" id="2.130.10.10">
    <property type="entry name" value="YVTN repeat-like/Quinoprotein amine dehydrogenase"/>
    <property type="match status" value="1"/>
</dbReference>
<dbReference type="GO" id="GO:0070979">
    <property type="term" value="P:protein K11-linked ubiquitination"/>
    <property type="evidence" value="ECO:0007669"/>
    <property type="project" value="TreeGrafter"/>
</dbReference>
<dbReference type="EMBL" id="AZBU02000002">
    <property type="protein sequence ID" value="TKR92303.1"/>
    <property type="molecule type" value="Genomic_DNA"/>
</dbReference>
<feature type="compositionally biased region" description="Basic and acidic residues" evidence="5">
    <location>
        <begin position="15"/>
        <end position="28"/>
    </location>
</feature>
<keyword evidence="3" id="KW-0833">Ubl conjugation pathway</keyword>
<dbReference type="OrthoDB" id="47802at2759"/>
<dbReference type="GO" id="GO:0005680">
    <property type="term" value="C:anaphase-promoting complex"/>
    <property type="evidence" value="ECO:0007669"/>
    <property type="project" value="InterPro"/>
</dbReference>
<keyword evidence="2" id="KW-0498">Mitosis</keyword>
<dbReference type="InterPro" id="IPR024977">
    <property type="entry name" value="Apc4-like_WD40_dom"/>
</dbReference>
<dbReference type="GO" id="GO:0034399">
    <property type="term" value="C:nuclear periphery"/>
    <property type="evidence" value="ECO:0007669"/>
    <property type="project" value="TreeGrafter"/>
</dbReference>
<dbReference type="GO" id="GO:0031145">
    <property type="term" value="P:anaphase-promoting complex-dependent catabolic process"/>
    <property type="evidence" value="ECO:0007669"/>
    <property type="project" value="InterPro"/>
</dbReference>
<evidence type="ECO:0000256" key="3">
    <source>
        <dbReference type="ARBA" id="ARBA00022786"/>
    </source>
</evidence>
<proteinExistence type="predicted"/>
<sequence length="929" mass="105974">MLNIPRFCSSAMDVAGDKRTPGRPKENPSTKAAEPSMSHESSENVPPKEEIDDSDPRGWVRGLLGENMKVYQSMHPVDFMEWNPRLLACALASKKGEVSIRRVQAGKVGWRVELSGETGLMWSDDSTLRQATTTLLAMCWSPDGDLLACSMNSGLVHYLDVESGRIKFTLRIEKPLHLIKWFRIEDLSALHFADYDHLALCKAPDFVVNKTDHREETQEMKDLESFVNETLPKALVGTVLVGARSPEDGAVVEAYAAGVMSIAQIKTDLSELRPRSIDIDPTTLEVQDVHVDPANHKPRRLWVSYRAIGVGKPSYDSEFGSITPDPHRKAYGYYTFVYGYDVRFGDFEYMSNVMGIAKRQTLLFHSVVLLQEMYAYMAKDWHLQSNIFQNRLKTEGNDNTLVNRPVVDYCSNLLDVILTGQMSTVVFQHLHEVSKEGIIKQMHKFLDERYGELIRILAGPLTTTGNTIHYQILQLLEEFVAFKDSDRLVNSFESIPDIASYPFELNLEAPEEIDFSTQRALRQAKEAAILLGRRIFEAKIVSFANRKDLKMLVRFLSICPPLFQAARTNQKESLFKSNDTYDTKTLINYIIATFGDYVDCDNEAIREKTPDPLEQILVKLKQIGTPPAESQENRPHENAIHARAVDPCLDRINDYFADKNDLPKELTLEPGWTPMWQEHHNIDMEEYDKLKDKNRSLKDAMMHMRKMFVELTKFVSEQLRSCDSNPEMIFVELCHPTGFTKIVLTSWEHASIPESISRKNPLRIDVDEERNRVQETAFGISQDVPRIVLIGKRETTEAKDGIIRTFAFAKDGTKIPMAHIGSPNPEVEMEDLRVGIKPWDNLMRKFIIDFQYFKEGILYGIVKFPENDTDHFIFKSSIFDRRGFVETEMTKARKIEKVAFSPDAQVGITIVPPFSRNTTSAKVLIFEGK</sequence>
<feature type="compositionally biased region" description="Basic and acidic residues" evidence="5">
    <location>
        <begin position="40"/>
        <end position="57"/>
    </location>
</feature>
<dbReference type="InterPro" id="IPR024789">
    <property type="entry name" value="APC4"/>
</dbReference>
<evidence type="ECO:0000256" key="5">
    <source>
        <dbReference type="SAM" id="MobiDB-lite"/>
    </source>
</evidence>
<dbReference type="SUPFAM" id="SSF117289">
    <property type="entry name" value="Nucleoporin domain"/>
    <property type="match status" value="1"/>
</dbReference>
<evidence type="ECO:0000256" key="2">
    <source>
        <dbReference type="ARBA" id="ARBA00022776"/>
    </source>
</evidence>
<name>A0A4U5P8K5_STECR</name>
<protein>
    <recommendedName>
        <fullName evidence="6">Anaphase-promoting complex subunit 4-like WD40 domain-containing protein</fullName>
    </recommendedName>
</protein>
<dbReference type="PANTHER" id="PTHR13260">
    <property type="entry name" value="ANAPHASE PROMOTING COMPLEX SUBUNIT 4 APC4"/>
    <property type="match status" value="1"/>
</dbReference>
<organism evidence="7">
    <name type="scientific">Steinernema carpocapsae</name>
    <name type="common">Entomopathogenic nematode</name>
    <dbReference type="NCBI Taxonomy" id="34508"/>
    <lineage>
        <taxon>Eukaryota</taxon>
        <taxon>Metazoa</taxon>
        <taxon>Ecdysozoa</taxon>
        <taxon>Nematoda</taxon>
        <taxon>Chromadorea</taxon>
        <taxon>Rhabditida</taxon>
        <taxon>Tylenchina</taxon>
        <taxon>Panagrolaimomorpha</taxon>
        <taxon>Strongyloidoidea</taxon>
        <taxon>Steinernematidae</taxon>
        <taxon>Steinernema</taxon>
    </lineage>
</organism>
<dbReference type="AlphaFoldDB" id="A0A4U5P8K5"/>
<gene>
    <name evidence="7" type="ORF">L596_006984</name>
</gene>
<feature type="region of interest" description="Disordered" evidence="5">
    <location>
        <begin position="1"/>
        <end position="57"/>
    </location>
</feature>
<feature type="domain" description="Anaphase-promoting complex subunit 4-like WD40" evidence="6">
    <location>
        <begin position="80"/>
        <end position="181"/>
    </location>
</feature>
<evidence type="ECO:0000256" key="1">
    <source>
        <dbReference type="ARBA" id="ARBA00022618"/>
    </source>
</evidence>
<evidence type="ECO:0000256" key="4">
    <source>
        <dbReference type="ARBA" id="ARBA00023306"/>
    </source>
</evidence>
<keyword evidence="1" id="KW-0132">Cell division</keyword>
<keyword evidence="4" id="KW-0131">Cell cycle</keyword>
<reference evidence="7" key="3">
    <citation type="journal article" date="2019" name="G3 (Bethesda)">
        <title>Hybrid Assembly of the Genome of the Entomopathogenic Nematode Steinernema carpocapsae Identifies the X-Chromosome.</title>
        <authorList>
            <person name="Serra L."/>
            <person name="Macchietto M."/>
            <person name="Macias-Munoz A."/>
            <person name="McGill C.J."/>
            <person name="Rodriguez I.M."/>
            <person name="Rodriguez B."/>
            <person name="Murad R."/>
            <person name="Mortazavi A."/>
        </authorList>
    </citation>
    <scope>NUCLEOTIDE SEQUENCE</scope>
    <source>
        <strain evidence="7">ALL</strain>
    </source>
</reference>
<comment type="caution">
    <text evidence="7">The sequence shown here is derived from an EMBL/GenBank/DDBJ whole genome shotgun (WGS) entry which is preliminary data.</text>
</comment>
<dbReference type="Pfam" id="PF12894">
    <property type="entry name" value="ANAPC4_WD40"/>
    <property type="match status" value="1"/>
</dbReference>
<reference evidence="7" key="1">
    <citation type="submission" date="2013-11" db="EMBL/GenBank/DDBJ databases">
        <authorList>
            <person name="Sternberg P."/>
            <person name="Dillman A."/>
            <person name="Macchietto M."/>
        </authorList>
    </citation>
    <scope>NUCLEOTIDE SEQUENCE</scope>
    <source>
        <strain evidence="7">ALL</strain>
    </source>
</reference>
<dbReference type="STRING" id="34508.A0A4U5P8K5"/>
<dbReference type="PANTHER" id="PTHR13260:SF0">
    <property type="entry name" value="ANAPHASE-PROMOTING COMPLEX SUBUNIT 4"/>
    <property type="match status" value="1"/>
</dbReference>
<dbReference type="GO" id="GO:0051301">
    <property type="term" value="P:cell division"/>
    <property type="evidence" value="ECO:0007669"/>
    <property type="project" value="UniProtKB-KW"/>
</dbReference>
<reference evidence="7" key="2">
    <citation type="journal article" date="2015" name="Genome Biol.">
        <title>Comparative genomics of Steinernema reveals deeply conserved gene regulatory networks.</title>
        <authorList>
            <person name="Dillman A.R."/>
            <person name="Macchietto M."/>
            <person name="Porter C.F."/>
            <person name="Rogers A."/>
            <person name="Williams B."/>
            <person name="Antoshechkin I."/>
            <person name="Lee M.M."/>
            <person name="Goodwin Z."/>
            <person name="Lu X."/>
            <person name="Lewis E.E."/>
            <person name="Goodrich-Blair H."/>
            <person name="Stock S.P."/>
            <person name="Adams B.J."/>
            <person name="Sternberg P.W."/>
            <person name="Mortazavi A."/>
        </authorList>
    </citation>
    <scope>NUCLEOTIDE SEQUENCE [LARGE SCALE GENOMIC DNA]</scope>
    <source>
        <strain evidence="7">ALL</strain>
    </source>
</reference>